<evidence type="ECO:0008006" key="7">
    <source>
        <dbReference type="Google" id="ProtNLM"/>
    </source>
</evidence>
<evidence type="ECO:0000256" key="5">
    <source>
        <dbReference type="ARBA" id="ARBA00022927"/>
    </source>
</evidence>
<dbReference type="Gene3D" id="1.25.10.10">
    <property type="entry name" value="Leucine-rich Repeat Variant"/>
    <property type="match status" value="2"/>
</dbReference>
<dbReference type="GO" id="GO:0005737">
    <property type="term" value="C:cytoplasm"/>
    <property type="evidence" value="ECO:0007669"/>
    <property type="project" value="UniProtKB-SubCell"/>
</dbReference>
<sequence length="723" mass="75102">MGDVAALLCALRSEDSQSRGLAEQELARVRGNPELLPLLFLAIDGGGPNAQLAAVLLSWEVPRTFQLLPAEDRVALQSRVLKSLEASDRAVVRSVADAANSLAQAIAANEDRLWVELLHTLAQLVASGQDLQREMGFYTASLLVESLGPRLGGTWPALVESVAAAVRTEQSCAIRTAALSVLEKLTEVEGQPAPDLTEACEAVIASLEMQGAGAAGVSAAAELAALRAMAESESSPLKAQLAARALNVAFVALSSTSECRRQALQVLPAIARCHGGSGETCKRLLTMLESAPRDHADLPDVVEAARQVAEYSCCEEMWQPFLQCLQAAGGPDVHRCAVGWQGVATLATSCVSKLDSAVTAVQGALQQTWQHQDFHASAAALSALEAIACVDGPFEVVVPVCQGLSTLQSPELLEPALLVIRQFMENATTDQAAGVLAEVVPPLLLLLTGPLDAQCHALETLTQVMQASCELYMDHSSQTAERLLPLISSPAPVGPAALEATGSLLRGVADVSVMPALWQSTGATAIAGLTSPECSRRKASLNCLTSLASVLPAAELPVAAVVAAANSALQTDDGSLAGVRKRYSVVGVFTGDMEERLAALRAASLFVAVCDDASLRTVFGMCNAVCTQVQHAHCTVRVQACRALEQFARNLGRADAATAQGCSGNLNVAVCALLNDPEARVVEEAVYAGEELVARAVASPGVVAALKAAQQGSAPCGELAGGD</sequence>
<dbReference type="InterPro" id="IPR011989">
    <property type="entry name" value="ARM-like"/>
</dbReference>
<dbReference type="InterPro" id="IPR040122">
    <property type="entry name" value="Importin_beta"/>
</dbReference>
<organism evidence="6">
    <name type="scientific">Oxyrrhis marina</name>
    <name type="common">Dinoflagellate</name>
    <dbReference type="NCBI Taxonomy" id="2969"/>
    <lineage>
        <taxon>Eukaryota</taxon>
        <taxon>Sar</taxon>
        <taxon>Alveolata</taxon>
        <taxon>Dinophyceae</taxon>
        <taxon>Oxyrrhinales</taxon>
        <taxon>Oxyrrhinaceae</taxon>
        <taxon>Oxyrrhis</taxon>
    </lineage>
</organism>
<dbReference type="AlphaFoldDB" id="A0A7S4LQA6"/>
<evidence type="ECO:0000256" key="2">
    <source>
        <dbReference type="ARBA" id="ARBA00022448"/>
    </source>
</evidence>
<evidence type="ECO:0000256" key="3">
    <source>
        <dbReference type="ARBA" id="ARBA00022490"/>
    </source>
</evidence>
<evidence type="ECO:0000256" key="1">
    <source>
        <dbReference type="ARBA" id="ARBA00004496"/>
    </source>
</evidence>
<keyword evidence="5" id="KW-0653">Protein transport</keyword>
<dbReference type="InterPro" id="IPR016024">
    <property type="entry name" value="ARM-type_fold"/>
</dbReference>
<reference evidence="6" key="1">
    <citation type="submission" date="2021-01" db="EMBL/GenBank/DDBJ databases">
        <authorList>
            <person name="Corre E."/>
            <person name="Pelletier E."/>
            <person name="Niang G."/>
            <person name="Scheremetjew M."/>
            <person name="Finn R."/>
            <person name="Kale V."/>
            <person name="Holt S."/>
            <person name="Cochrane G."/>
            <person name="Meng A."/>
            <person name="Brown T."/>
            <person name="Cohen L."/>
        </authorList>
    </citation>
    <scope>NUCLEOTIDE SEQUENCE</scope>
    <source>
        <strain evidence="6">LB1974</strain>
    </source>
</reference>
<dbReference type="EMBL" id="HBJB01002776">
    <property type="protein sequence ID" value="CAE0843044.1"/>
    <property type="molecule type" value="Transcribed_RNA"/>
</dbReference>
<keyword evidence="4" id="KW-0677">Repeat</keyword>
<proteinExistence type="predicted"/>
<comment type="subcellular location">
    <subcellularLocation>
        <location evidence="1">Cytoplasm</location>
    </subcellularLocation>
</comment>
<keyword evidence="2" id="KW-0813">Transport</keyword>
<keyword evidence="3" id="KW-0963">Cytoplasm</keyword>
<gene>
    <name evidence="6" type="ORF">OMAR00294_LOCUS2270</name>
</gene>
<accession>A0A7S4LQA6</accession>
<name>A0A7S4LQA6_OXYMA</name>
<dbReference type="GO" id="GO:0006606">
    <property type="term" value="P:protein import into nucleus"/>
    <property type="evidence" value="ECO:0007669"/>
    <property type="project" value="InterPro"/>
</dbReference>
<evidence type="ECO:0000256" key="4">
    <source>
        <dbReference type="ARBA" id="ARBA00022737"/>
    </source>
</evidence>
<evidence type="ECO:0000313" key="6">
    <source>
        <dbReference type="EMBL" id="CAE0843044.1"/>
    </source>
</evidence>
<dbReference type="SUPFAM" id="SSF48371">
    <property type="entry name" value="ARM repeat"/>
    <property type="match status" value="1"/>
</dbReference>
<dbReference type="PANTHER" id="PTHR10527">
    <property type="entry name" value="IMPORTIN BETA"/>
    <property type="match status" value="1"/>
</dbReference>
<protein>
    <recommendedName>
        <fullName evidence="7">Importin N-terminal domain-containing protein</fullName>
    </recommendedName>
</protein>